<comment type="caution">
    <text evidence="5">The sequence shown here is derived from an EMBL/GenBank/DDBJ whole genome shotgun (WGS) entry which is preliminary data.</text>
</comment>
<dbReference type="NCBIfam" id="TIGR00254">
    <property type="entry name" value="GGDEF"/>
    <property type="match status" value="1"/>
</dbReference>
<evidence type="ECO:0000259" key="3">
    <source>
        <dbReference type="PROSITE" id="PS50883"/>
    </source>
</evidence>
<dbReference type="PROSITE" id="PS50883">
    <property type="entry name" value="EAL"/>
    <property type="match status" value="1"/>
</dbReference>
<dbReference type="PROSITE" id="PS50113">
    <property type="entry name" value="PAC"/>
    <property type="match status" value="1"/>
</dbReference>
<evidence type="ECO:0000259" key="4">
    <source>
        <dbReference type="PROSITE" id="PS50887"/>
    </source>
</evidence>
<feature type="domain" description="PAS" evidence="1">
    <location>
        <begin position="1"/>
        <end position="56"/>
    </location>
</feature>
<dbReference type="EMBL" id="JAMDMX010000067">
    <property type="protein sequence ID" value="MCY9695247.1"/>
    <property type="molecule type" value="Genomic_DNA"/>
</dbReference>
<dbReference type="Pfam" id="PF08447">
    <property type="entry name" value="PAS_3"/>
    <property type="match status" value="1"/>
</dbReference>
<evidence type="ECO:0000259" key="1">
    <source>
        <dbReference type="PROSITE" id="PS50112"/>
    </source>
</evidence>
<reference evidence="5 6" key="1">
    <citation type="submission" date="2022-05" db="EMBL/GenBank/DDBJ databases">
        <title>Genome Sequencing of Bee-Associated Microbes.</title>
        <authorList>
            <person name="Dunlap C."/>
        </authorList>
    </citation>
    <scope>NUCLEOTIDE SEQUENCE [LARGE SCALE GENOMIC DNA]</scope>
    <source>
        <strain evidence="5 6">NRRL B-14421</strain>
    </source>
</reference>
<dbReference type="PANTHER" id="PTHR44757">
    <property type="entry name" value="DIGUANYLATE CYCLASE DGCP"/>
    <property type="match status" value="1"/>
</dbReference>
<accession>A0ABT4GGD0</accession>
<dbReference type="NCBIfam" id="TIGR00229">
    <property type="entry name" value="sensory_box"/>
    <property type="match status" value="2"/>
</dbReference>
<dbReference type="InterPro" id="IPR013656">
    <property type="entry name" value="PAS_4"/>
</dbReference>
<sequence length="825" mass="95052">MLTLNQAGLIIEVNSAMKHLTDYDNEELLQKTFISLLQDYDASEVKEQINKVENGTIGSFDTGILGKNGVPLRLQFVLLPLIQGDQIKAIHVITRDITESEQTKDALLQAQDQISNIFDTLDVSIWSVNVQDNKILHLSPGTEIIYKRTLQEFHDNPMLWKMVIHEKDLPIIEQMQQQLRLGLSMKNEYRIIHPDGNIRWIHTRTIPQLDRTGALITLTGIVLDITERKELEEKIRSLAFEDPLTGLPNRKQFEDILEIEIQKSKLIGRKMALCTLHVSRYKKINDTLGDHIADQSIRLLAERLTECIPDRSCIARIREDDFAILIKDVERTDEVLAFADQLIQKASRLFHVKNFEFHMFSNIGISLFPHDCNDHLTMIKQSAIALHRAKQHGLNNIEMYNSELDIESYQNYTMERDLYKAIERDELTLFYQPKIDAQSYKIVGIEALLRWNHPEWGLVLPAKFIPIAEETDLIVYLGDWVLKQACLQNKAWQQAGFSPVRVSVNFSAKQFIRKDMLAILEQILTETEIDPKWLEIEITENTLLQLGEMDSLSAIRSMGITLCIDDFGTGYSSLNYIRQLKADVLKLDKSFIQNICENNEDKAIVKVMIGMAHDLNIAIIAEGVETKDQLSLLRKLKCHEIQGFLFSPPVAPEDCEKLLAKEYCILTDESVTVKENIQNRRKFFRIEFPYPLRAEMTLEEINGKKVSIGSTEILIDDMGPGGLRFLSFIEFPQRPNVIYKIRTELLGNIWEFSGEVVWEIELIPGIHQFGVKFRIDESMQMSLIQMLNQLSVKLRRDPIVPDSGFMMVDKKKYLLSHQYKNKLNA</sequence>
<dbReference type="InterPro" id="IPR029787">
    <property type="entry name" value="Nucleotide_cyclase"/>
</dbReference>
<evidence type="ECO:0000313" key="6">
    <source>
        <dbReference type="Proteomes" id="UP001527099"/>
    </source>
</evidence>
<dbReference type="PROSITE" id="PS50112">
    <property type="entry name" value="PAS"/>
    <property type="match status" value="1"/>
</dbReference>
<dbReference type="Pfam" id="PF00563">
    <property type="entry name" value="EAL"/>
    <property type="match status" value="1"/>
</dbReference>
<name>A0ABT4GGD0_9BACL</name>
<dbReference type="InterPro" id="IPR001610">
    <property type="entry name" value="PAC"/>
</dbReference>
<dbReference type="InterPro" id="IPR000014">
    <property type="entry name" value="PAS"/>
</dbReference>
<protein>
    <submittedName>
        <fullName evidence="5">EAL domain-containing protein</fullName>
    </submittedName>
</protein>
<dbReference type="InterPro" id="IPR043128">
    <property type="entry name" value="Rev_trsase/Diguanyl_cyclase"/>
</dbReference>
<dbReference type="InterPro" id="IPR001633">
    <property type="entry name" value="EAL_dom"/>
</dbReference>
<dbReference type="InterPro" id="IPR013655">
    <property type="entry name" value="PAS_fold_3"/>
</dbReference>
<gene>
    <name evidence="5" type="ORF">M5X19_20420</name>
</gene>
<dbReference type="Gene3D" id="3.30.70.270">
    <property type="match status" value="1"/>
</dbReference>
<keyword evidence="6" id="KW-1185">Reference proteome</keyword>
<dbReference type="SMART" id="SM00086">
    <property type="entry name" value="PAC"/>
    <property type="match status" value="2"/>
</dbReference>
<dbReference type="SMART" id="SM00091">
    <property type="entry name" value="PAS"/>
    <property type="match status" value="2"/>
</dbReference>
<feature type="domain" description="EAL" evidence="3">
    <location>
        <begin position="411"/>
        <end position="663"/>
    </location>
</feature>
<dbReference type="PROSITE" id="PS50887">
    <property type="entry name" value="GGDEF"/>
    <property type="match status" value="1"/>
</dbReference>
<dbReference type="InterPro" id="IPR035919">
    <property type="entry name" value="EAL_sf"/>
</dbReference>
<dbReference type="Gene3D" id="3.20.20.450">
    <property type="entry name" value="EAL domain"/>
    <property type="match status" value="1"/>
</dbReference>
<organism evidence="5 6">
    <name type="scientific">Paenibacillus alginolyticus</name>
    <dbReference type="NCBI Taxonomy" id="59839"/>
    <lineage>
        <taxon>Bacteria</taxon>
        <taxon>Bacillati</taxon>
        <taxon>Bacillota</taxon>
        <taxon>Bacilli</taxon>
        <taxon>Bacillales</taxon>
        <taxon>Paenibacillaceae</taxon>
        <taxon>Paenibacillus</taxon>
    </lineage>
</organism>
<dbReference type="InterPro" id="IPR052155">
    <property type="entry name" value="Biofilm_reg_signaling"/>
</dbReference>
<evidence type="ECO:0000313" key="5">
    <source>
        <dbReference type="EMBL" id="MCY9695247.1"/>
    </source>
</evidence>
<evidence type="ECO:0000259" key="2">
    <source>
        <dbReference type="PROSITE" id="PS50113"/>
    </source>
</evidence>
<dbReference type="Gene3D" id="3.30.450.20">
    <property type="entry name" value="PAS domain"/>
    <property type="match status" value="2"/>
</dbReference>
<dbReference type="InterPro" id="IPR035965">
    <property type="entry name" value="PAS-like_dom_sf"/>
</dbReference>
<dbReference type="InterPro" id="IPR000700">
    <property type="entry name" value="PAS-assoc_C"/>
</dbReference>
<dbReference type="Pfam" id="PF00990">
    <property type="entry name" value="GGDEF"/>
    <property type="match status" value="1"/>
</dbReference>
<dbReference type="SUPFAM" id="SSF55073">
    <property type="entry name" value="Nucleotide cyclase"/>
    <property type="match status" value="1"/>
</dbReference>
<dbReference type="Proteomes" id="UP001527099">
    <property type="component" value="Unassembled WGS sequence"/>
</dbReference>
<feature type="domain" description="GGDEF" evidence="4">
    <location>
        <begin position="269"/>
        <end position="402"/>
    </location>
</feature>
<proteinExistence type="predicted"/>
<dbReference type="Pfam" id="PF08448">
    <property type="entry name" value="PAS_4"/>
    <property type="match status" value="1"/>
</dbReference>
<dbReference type="InterPro" id="IPR000160">
    <property type="entry name" value="GGDEF_dom"/>
</dbReference>
<dbReference type="CDD" id="cd01948">
    <property type="entry name" value="EAL"/>
    <property type="match status" value="1"/>
</dbReference>
<dbReference type="SMART" id="SM00267">
    <property type="entry name" value="GGDEF"/>
    <property type="match status" value="1"/>
</dbReference>
<dbReference type="CDD" id="cd00130">
    <property type="entry name" value="PAS"/>
    <property type="match status" value="2"/>
</dbReference>
<dbReference type="CDD" id="cd01949">
    <property type="entry name" value="GGDEF"/>
    <property type="match status" value="1"/>
</dbReference>
<dbReference type="SUPFAM" id="SSF141868">
    <property type="entry name" value="EAL domain-like"/>
    <property type="match status" value="1"/>
</dbReference>
<dbReference type="PANTHER" id="PTHR44757:SF2">
    <property type="entry name" value="BIOFILM ARCHITECTURE MAINTENANCE PROTEIN MBAA"/>
    <property type="match status" value="1"/>
</dbReference>
<feature type="domain" description="PAC" evidence="2">
    <location>
        <begin position="185"/>
        <end position="237"/>
    </location>
</feature>
<dbReference type="SMART" id="SM00052">
    <property type="entry name" value="EAL"/>
    <property type="match status" value="1"/>
</dbReference>
<dbReference type="SUPFAM" id="SSF55785">
    <property type="entry name" value="PYP-like sensor domain (PAS domain)"/>
    <property type="match status" value="2"/>
</dbReference>